<dbReference type="KEGG" id="vcn:VOLCADRAFT_98021"/>
<dbReference type="eggNOG" id="ENOG502STEF">
    <property type="taxonomic scope" value="Eukaryota"/>
</dbReference>
<protein>
    <submittedName>
        <fullName evidence="2">Uncharacterized protein</fullName>
    </submittedName>
</protein>
<feature type="compositionally biased region" description="Low complexity" evidence="1">
    <location>
        <begin position="572"/>
        <end position="593"/>
    </location>
</feature>
<dbReference type="OrthoDB" id="553320at2759"/>
<feature type="region of interest" description="Disordered" evidence="1">
    <location>
        <begin position="91"/>
        <end position="110"/>
    </location>
</feature>
<dbReference type="InParanoid" id="D8UE87"/>
<accession>D8UE87</accession>
<feature type="region of interest" description="Disordered" evidence="1">
    <location>
        <begin position="225"/>
        <end position="244"/>
    </location>
</feature>
<dbReference type="EMBL" id="GL378388">
    <property type="protein sequence ID" value="EFJ41924.1"/>
    <property type="molecule type" value="Genomic_DNA"/>
</dbReference>
<gene>
    <name evidence="2" type="ORF">VOLCADRAFT_98021</name>
</gene>
<dbReference type="AlphaFoldDB" id="D8UE87"/>
<evidence type="ECO:0000313" key="2">
    <source>
        <dbReference type="EMBL" id="EFJ41924.1"/>
    </source>
</evidence>
<proteinExistence type="predicted"/>
<feature type="region of interest" description="Disordered" evidence="1">
    <location>
        <begin position="572"/>
        <end position="604"/>
    </location>
</feature>
<dbReference type="RefSeq" id="XP_002956961.1">
    <property type="nucleotide sequence ID" value="XM_002956915.1"/>
</dbReference>
<dbReference type="GeneID" id="9622732"/>
<keyword evidence="3" id="KW-1185">Reference proteome</keyword>
<reference evidence="2 3" key="1">
    <citation type="journal article" date="2010" name="Science">
        <title>Genomic analysis of organismal complexity in the multicellular green alga Volvox carteri.</title>
        <authorList>
            <person name="Prochnik S.E."/>
            <person name="Umen J."/>
            <person name="Nedelcu A.M."/>
            <person name="Hallmann A."/>
            <person name="Miller S.M."/>
            <person name="Nishii I."/>
            <person name="Ferris P."/>
            <person name="Kuo A."/>
            <person name="Mitros T."/>
            <person name="Fritz-Laylin L.K."/>
            <person name="Hellsten U."/>
            <person name="Chapman J."/>
            <person name="Simakov O."/>
            <person name="Rensing S.A."/>
            <person name="Terry A."/>
            <person name="Pangilinan J."/>
            <person name="Kapitonov V."/>
            <person name="Jurka J."/>
            <person name="Salamov A."/>
            <person name="Shapiro H."/>
            <person name="Schmutz J."/>
            <person name="Grimwood J."/>
            <person name="Lindquist E."/>
            <person name="Lucas S."/>
            <person name="Grigoriev I.V."/>
            <person name="Schmitt R."/>
            <person name="Kirk D."/>
            <person name="Rokhsar D.S."/>
        </authorList>
    </citation>
    <scope>NUCLEOTIDE SEQUENCE [LARGE SCALE GENOMIC DNA]</scope>
    <source>
        <strain evidence="3">f. Nagariensis / Eve</strain>
    </source>
</reference>
<dbReference type="STRING" id="3068.D8UE87"/>
<feature type="compositionally biased region" description="Polar residues" evidence="1">
    <location>
        <begin position="315"/>
        <end position="330"/>
    </location>
</feature>
<evidence type="ECO:0000313" key="3">
    <source>
        <dbReference type="Proteomes" id="UP000001058"/>
    </source>
</evidence>
<organism evidence="3">
    <name type="scientific">Volvox carteri f. nagariensis</name>
    <dbReference type="NCBI Taxonomy" id="3068"/>
    <lineage>
        <taxon>Eukaryota</taxon>
        <taxon>Viridiplantae</taxon>
        <taxon>Chlorophyta</taxon>
        <taxon>core chlorophytes</taxon>
        <taxon>Chlorophyceae</taxon>
        <taxon>CS clade</taxon>
        <taxon>Chlamydomonadales</taxon>
        <taxon>Volvocaceae</taxon>
        <taxon>Volvox</taxon>
    </lineage>
</organism>
<feature type="region of interest" description="Disordered" evidence="1">
    <location>
        <begin position="265"/>
        <end position="361"/>
    </location>
</feature>
<feature type="compositionally biased region" description="Low complexity" evidence="1">
    <location>
        <begin position="352"/>
        <end position="361"/>
    </location>
</feature>
<evidence type="ECO:0000256" key="1">
    <source>
        <dbReference type="SAM" id="MobiDB-lite"/>
    </source>
</evidence>
<dbReference type="SUPFAM" id="SSF141571">
    <property type="entry name" value="Pentapeptide repeat-like"/>
    <property type="match status" value="1"/>
</dbReference>
<sequence>MSTSKREVKDVTVPRATGVMRTQHRGQRFGGPCNSNVAFTAIPRPNAEPWLSTSNAPNLNSNLFPLQIRVAPSFHRLGTCDDLRPNVSSVLRQSSSLPEPGERDGPFAGGQIQPFRDNCNYLAESACTRHSAVHGIMPPQLLGTKSMPPSATACSVHSYTAMLQHVASCPARSLPPASAPPTPPAAAGGAVLSRLTVQRCASEGLLTHAPSQSLPCSGGVGGAGVPGTPYPPSDILPQYGSWKPVPSDTDMERVWGSGITNCHHNHLNLSHQPQSTPLPPPPHPSGRGPQFASDGAVTCAEKPSFPSPLKRLTLPTESQLRGNCSPTSGGRSPIAIQRNPTKHIGPASRPHSPFGSSPGSSPFSSTFAVATSTAVPSRLQIATAARSPVRSGSGGGAAAATAAAAFGGSGAETATTSGMPLDRQRLVLSSVSNLAQLRDTVAEDGSLAPRNKQFSAPLCCVFRPPLLPAQAAMHNTIRRSATGRQLRFLPIITPVRWYALAGQRNGEGRGTAAPLINSTNINSTNINSTNINSTNINSTNINSTNINSTNINSTNINSTNINSTNINSTNINSTNINSTPNSTINKSSSSSSNRRSYRQHTSQQVHGRHCSALLWSLHLQLKEAAAAASNRVAARRDLILTAKLCVCVHQAGLLLGQELWGTVDLGRYH</sequence>
<name>D8UE87_VOLCA</name>
<dbReference type="Proteomes" id="UP000001058">
    <property type="component" value="Unassembled WGS sequence"/>
</dbReference>